<keyword evidence="2" id="KW-1133">Transmembrane helix</keyword>
<keyword evidence="4" id="KW-1185">Reference proteome</keyword>
<reference evidence="3" key="1">
    <citation type="submission" date="2021-01" db="EMBL/GenBank/DDBJ databases">
        <title>Modified the classification status of verrucomicrobia.</title>
        <authorList>
            <person name="Feng X."/>
        </authorList>
    </citation>
    <scope>NUCLEOTIDE SEQUENCE</scope>
    <source>
        <strain evidence="3">KCTC 22041</strain>
    </source>
</reference>
<feature type="compositionally biased region" description="Basic and acidic residues" evidence="1">
    <location>
        <begin position="98"/>
        <end position="110"/>
    </location>
</feature>
<evidence type="ECO:0000256" key="1">
    <source>
        <dbReference type="SAM" id="MobiDB-lite"/>
    </source>
</evidence>
<evidence type="ECO:0000313" key="3">
    <source>
        <dbReference type="EMBL" id="MBK1882360.1"/>
    </source>
</evidence>
<protein>
    <submittedName>
        <fullName evidence="3">Uncharacterized protein</fullName>
    </submittedName>
</protein>
<feature type="compositionally biased region" description="Basic and acidic residues" evidence="1">
    <location>
        <begin position="41"/>
        <end position="58"/>
    </location>
</feature>
<feature type="region of interest" description="Disordered" evidence="1">
    <location>
        <begin position="86"/>
        <end position="116"/>
    </location>
</feature>
<dbReference type="EMBL" id="JAENIJ010000010">
    <property type="protein sequence ID" value="MBK1882360.1"/>
    <property type="molecule type" value="Genomic_DNA"/>
</dbReference>
<feature type="transmembrane region" description="Helical" evidence="2">
    <location>
        <begin position="141"/>
        <end position="163"/>
    </location>
</feature>
<name>A0A934S6V7_9BACT</name>
<evidence type="ECO:0000256" key="2">
    <source>
        <dbReference type="SAM" id="Phobius"/>
    </source>
</evidence>
<organism evidence="3 4">
    <name type="scientific">Luteolibacter pohnpeiensis</name>
    <dbReference type="NCBI Taxonomy" id="454153"/>
    <lineage>
        <taxon>Bacteria</taxon>
        <taxon>Pseudomonadati</taxon>
        <taxon>Verrucomicrobiota</taxon>
        <taxon>Verrucomicrobiia</taxon>
        <taxon>Verrucomicrobiales</taxon>
        <taxon>Verrucomicrobiaceae</taxon>
        <taxon>Luteolibacter</taxon>
    </lineage>
</organism>
<keyword evidence="2" id="KW-0472">Membrane</keyword>
<dbReference type="AlphaFoldDB" id="A0A934S6V7"/>
<feature type="region of interest" description="Disordered" evidence="1">
    <location>
        <begin position="1"/>
        <end position="61"/>
    </location>
</feature>
<proteinExistence type="predicted"/>
<dbReference type="RefSeq" id="WP_200269422.1">
    <property type="nucleotide sequence ID" value="NZ_JAENIJ010000010.1"/>
</dbReference>
<comment type="caution">
    <text evidence="3">The sequence shown here is derived from an EMBL/GenBank/DDBJ whole genome shotgun (WGS) entry which is preliminary data.</text>
</comment>
<dbReference type="Proteomes" id="UP000603141">
    <property type="component" value="Unassembled WGS sequence"/>
</dbReference>
<gene>
    <name evidence="3" type="ORF">JIN85_08040</name>
</gene>
<sequence length="411" mass="46928">MDSKNHDPNNHVPEVSPEDDWADVELTEEEQIAARKKLPKKRNDDLRRPKMLQPREFDVEPPQLYVSPELDEDDYPVVERLEVAENPNAVKKQQRVRTISDSDEAPRRAEPSGTAVHKPAETVVRREGDQWGTQTSHPVRWMVISAVLVLVILVTGIVVRPYIMKKTVGNDAKNDYHKIVVDEPEIVYDPADFDMGGNTVAEAQQMMAQYATAKTLDEVLPMIRNSKELEPILRKEWKPLNIASGWATPDSAEWTLRKVDNRDFACLSGSFPNLSTFQYYFLRDHGKLLIDWEASTGHGYKTFKELAKGGTEGGIIRAEVSVSEMYTFSMPEEQYVSIRMAGPGRETLLWGYLKRGTEVEDRFRRLFTPGLITRQSGNEYRVTLRIAPAPPDSLPNQWIIAEFLHIDWLNP</sequence>
<evidence type="ECO:0000313" key="4">
    <source>
        <dbReference type="Proteomes" id="UP000603141"/>
    </source>
</evidence>
<accession>A0A934S6V7</accession>
<keyword evidence="2" id="KW-0812">Transmembrane</keyword>
<feature type="compositionally biased region" description="Acidic residues" evidence="1">
    <location>
        <begin position="16"/>
        <end position="31"/>
    </location>
</feature>